<organism evidence="3 5">
    <name type="scientific">Eisenbergiella massiliensis</name>
    <dbReference type="NCBI Taxonomy" id="1720294"/>
    <lineage>
        <taxon>Bacteria</taxon>
        <taxon>Bacillati</taxon>
        <taxon>Bacillota</taxon>
        <taxon>Clostridia</taxon>
        <taxon>Lachnospirales</taxon>
        <taxon>Lachnospiraceae</taxon>
        <taxon>Eisenbergiella</taxon>
    </lineage>
</organism>
<comment type="caution">
    <text evidence="3">The sequence shown here is derived from an EMBL/GenBank/DDBJ whole genome shotgun (WGS) entry which is preliminary data.</text>
</comment>
<dbReference type="EMBL" id="QVLV01000019">
    <property type="protein sequence ID" value="RGE56914.1"/>
    <property type="molecule type" value="Genomic_DNA"/>
</dbReference>
<dbReference type="RefSeq" id="WP_025490476.1">
    <property type="nucleotide sequence ID" value="NZ_JBKUNB010000015.1"/>
</dbReference>
<proteinExistence type="predicted"/>
<protein>
    <recommendedName>
        <fullName evidence="7">Lipoprotein</fullName>
    </recommendedName>
</protein>
<dbReference type="EMBL" id="QVLU01000051">
    <property type="protein sequence ID" value="RGE61603.1"/>
    <property type="molecule type" value="Genomic_DNA"/>
</dbReference>
<evidence type="ECO:0000313" key="3">
    <source>
        <dbReference type="EMBL" id="RGE56914.1"/>
    </source>
</evidence>
<evidence type="ECO:0000256" key="1">
    <source>
        <dbReference type="SAM" id="MobiDB-lite"/>
    </source>
</evidence>
<keyword evidence="5" id="KW-1185">Reference proteome</keyword>
<evidence type="ECO:0000313" key="6">
    <source>
        <dbReference type="Proteomes" id="UP000261166"/>
    </source>
</evidence>
<gene>
    <name evidence="4" type="ORF">DWY69_29220</name>
    <name evidence="3" type="ORF">DXC51_21260</name>
</gene>
<feature type="signal peptide" evidence="2">
    <location>
        <begin position="1"/>
        <end position="20"/>
    </location>
</feature>
<dbReference type="PROSITE" id="PS51257">
    <property type="entry name" value="PROKAR_LIPOPROTEIN"/>
    <property type="match status" value="1"/>
</dbReference>
<sequence>MMQKHKKILVFILCSISVHALLLTGCDAWPASSKKTTAISSAEEPSSEEGDTAQSAETESADKKAGRAAGTKLAYKEVSRAPGTDSVDEKIRTAADVETRADVEAAAREDAVNLEILEQMTALNEKGEFSEAIKATEGMNKNGDSAPKIIALRNEIIRGNKDYFETQLDAAFKNGDLYMIKVLSNFFDLNREQKREYNFVQKLQGEYVPYDDQSSGVSVIISGYEIQVNGTVDRFTYKIVNPLPELEYFDSRLALEHGGEVEEVCAGLISINQENGTYKKYLSTASREYQENNSKRVGGGRKQSTAYS</sequence>
<evidence type="ECO:0000313" key="5">
    <source>
        <dbReference type="Proteomes" id="UP000260812"/>
    </source>
</evidence>
<dbReference type="AlphaFoldDB" id="A0A3E3HYJ1"/>
<accession>A0A3E3HYJ1</accession>
<keyword evidence="2" id="KW-0732">Signal</keyword>
<reference evidence="3 6" key="1">
    <citation type="submission" date="2018-08" db="EMBL/GenBank/DDBJ databases">
        <title>A genome reference for cultivated species of the human gut microbiota.</title>
        <authorList>
            <person name="Zou Y."/>
            <person name="Xue W."/>
            <person name="Luo G."/>
        </authorList>
    </citation>
    <scope>NUCLEOTIDE SEQUENCE [LARGE SCALE GENOMIC DNA]</scope>
    <source>
        <strain evidence="4 6">AF26-4BH</strain>
        <strain evidence="3">TF05-5AC</strain>
    </source>
</reference>
<evidence type="ECO:0008006" key="7">
    <source>
        <dbReference type="Google" id="ProtNLM"/>
    </source>
</evidence>
<dbReference type="Proteomes" id="UP000261166">
    <property type="component" value="Unassembled WGS sequence"/>
</dbReference>
<evidence type="ECO:0000256" key="2">
    <source>
        <dbReference type="SAM" id="SignalP"/>
    </source>
</evidence>
<dbReference type="Proteomes" id="UP000260812">
    <property type="component" value="Unassembled WGS sequence"/>
</dbReference>
<name>A0A3E3HYJ1_9FIRM</name>
<evidence type="ECO:0000313" key="4">
    <source>
        <dbReference type="EMBL" id="RGE61603.1"/>
    </source>
</evidence>
<feature type="region of interest" description="Disordered" evidence="1">
    <location>
        <begin position="37"/>
        <end position="68"/>
    </location>
</feature>
<feature type="chain" id="PRO_5038303275" description="Lipoprotein" evidence="2">
    <location>
        <begin position="21"/>
        <end position="308"/>
    </location>
</feature>